<feature type="region of interest" description="Disordered" evidence="1">
    <location>
        <begin position="116"/>
        <end position="140"/>
    </location>
</feature>
<proteinExistence type="predicted"/>
<evidence type="ECO:0008006" key="3">
    <source>
        <dbReference type="Google" id="ProtNLM"/>
    </source>
</evidence>
<evidence type="ECO:0000313" key="2">
    <source>
        <dbReference type="EMBL" id="SVC28678.1"/>
    </source>
</evidence>
<dbReference type="SUPFAM" id="SSF82185">
    <property type="entry name" value="Histone H3 K4-specific methyltransferase SET7/9 N-terminal domain"/>
    <property type="match status" value="1"/>
</dbReference>
<dbReference type="EMBL" id="UINC01083200">
    <property type="protein sequence ID" value="SVC28678.1"/>
    <property type="molecule type" value="Genomic_DNA"/>
</dbReference>
<protein>
    <recommendedName>
        <fullName evidence="3">MORN repeat protein</fullName>
    </recommendedName>
</protein>
<dbReference type="AlphaFoldDB" id="A0A382KVN1"/>
<sequence>MKWIAIIAVCLAVLLYIFQRPEVGLEQREDGLYYKAGAETAFTGNGVVYHPNKQKEQEGEIEEGKPTGSWKIWHANGQLSWEGSYKDGKKDGVWTRYDEAGAKVAESTWKDDIEQVLSPVETGQSPAATPAAPTGQKKNE</sequence>
<organism evidence="2">
    <name type="scientific">marine metagenome</name>
    <dbReference type="NCBI Taxonomy" id="408172"/>
    <lineage>
        <taxon>unclassified sequences</taxon>
        <taxon>metagenomes</taxon>
        <taxon>ecological metagenomes</taxon>
    </lineage>
</organism>
<evidence type="ECO:0000256" key="1">
    <source>
        <dbReference type="SAM" id="MobiDB-lite"/>
    </source>
</evidence>
<reference evidence="2" key="1">
    <citation type="submission" date="2018-05" db="EMBL/GenBank/DDBJ databases">
        <authorList>
            <person name="Lanie J.A."/>
            <person name="Ng W.-L."/>
            <person name="Kazmierczak K.M."/>
            <person name="Andrzejewski T.M."/>
            <person name="Davidsen T.M."/>
            <person name="Wayne K.J."/>
            <person name="Tettelin H."/>
            <person name="Glass J.I."/>
            <person name="Rusch D."/>
            <person name="Podicherti R."/>
            <person name="Tsui H.-C.T."/>
            <person name="Winkler M.E."/>
        </authorList>
    </citation>
    <scope>NUCLEOTIDE SEQUENCE</scope>
</reference>
<dbReference type="Pfam" id="PF07661">
    <property type="entry name" value="MORN_2"/>
    <property type="match status" value="2"/>
</dbReference>
<name>A0A382KVN1_9ZZZZ</name>
<dbReference type="Gene3D" id="2.20.110.10">
    <property type="entry name" value="Histone H3 K4-specific methyltransferase SET7/9 N-terminal domain"/>
    <property type="match status" value="1"/>
</dbReference>
<dbReference type="InterPro" id="IPR011652">
    <property type="entry name" value="MORN_2"/>
</dbReference>
<gene>
    <name evidence="2" type="ORF">METZ01_LOCUS281532</name>
</gene>
<accession>A0A382KVN1</accession>